<feature type="domain" description="DNA methylase adenine-specific" evidence="1">
    <location>
        <begin position="56"/>
        <end position="148"/>
    </location>
</feature>
<keyword evidence="2" id="KW-0808">Transferase</keyword>
<organism evidence="2 3">
    <name type="scientific">Lachnoanaerobaculum orale</name>
    <dbReference type="NCBI Taxonomy" id="979627"/>
    <lineage>
        <taxon>Bacteria</taxon>
        <taxon>Bacillati</taxon>
        <taxon>Bacillota</taxon>
        <taxon>Clostridia</taxon>
        <taxon>Lachnospirales</taxon>
        <taxon>Lachnospiraceae</taxon>
        <taxon>Lachnoanaerobaculum</taxon>
    </lineage>
</organism>
<dbReference type="AlphaFoldDB" id="A0A3P3Q530"/>
<dbReference type="Gene3D" id="3.40.50.150">
    <property type="entry name" value="Vaccinia Virus protein VP39"/>
    <property type="match status" value="1"/>
</dbReference>
<keyword evidence="3" id="KW-1185">Reference proteome</keyword>
<dbReference type="SUPFAM" id="SSF53335">
    <property type="entry name" value="S-adenosyl-L-methionine-dependent methyltransferases"/>
    <property type="match status" value="1"/>
</dbReference>
<dbReference type="Pfam" id="PF02384">
    <property type="entry name" value="N6_Mtase"/>
    <property type="match status" value="1"/>
</dbReference>
<reference evidence="2 3" key="1">
    <citation type="submission" date="2018-11" db="EMBL/GenBank/DDBJ databases">
        <title>Genome sequencing of Lachnoanaerobaculum orale DSM 24553T.</title>
        <authorList>
            <person name="Kook J.-K."/>
            <person name="Park S.-N."/>
            <person name="Lim Y.K."/>
        </authorList>
    </citation>
    <scope>NUCLEOTIDE SEQUENCE [LARGE SCALE GENOMIC DNA]</scope>
    <source>
        <strain evidence="2 3">DSM 24553</strain>
    </source>
</reference>
<evidence type="ECO:0000259" key="1">
    <source>
        <dbReference type="Pfam" id="PF02384"/>
    </source>
</evidence>
<evidence type="ECO:0000313" key="2">
    <source>
        <dbReference type="EMBL" id="RRJ15489.1"/>
    </source>
</evidence>
<evidence type="ECO:0000313" key="3">
    <source>
        <dbReference type="Proteomes" id="UP000276982"/>
    </source>
</evidence>
<name>A0A3P3Q530_9FIRM</name>
<gene>
    <name evidence="2" type="ORF">EHW90_00095</name>
</gene>
<dbReference type="InterPro" id="IPR003356">
    <property type="entry name" value="DNA_methylase_A-5"/>
</dbReference>
<dbReference type="Proteomes" id="UP000276982">
    <property type="component" value="Unassembled WGS sequence"/>
</dbReference>
<accession>A0A3P3Q530</accession>
<dbReference type="GO" id="GO:0032259">
    <property type="term" value="P:methylation"/>
    <property type="evidence" value="ECO:0007669"/>
    <property type="project" value="UniProtKB-KW"/>
</dbReference>
<dbReference type="GO" id="GO:0008170">
    <property type="term" value="F:N-methyltransferase activity"/>
    <property type="evidence" value="ECO:0007669"/>
    <property type="project" value="InterPro"/>
</dbReference>
<keyword evidence="2" id="KW-0489">Methyltransferase</keyword>
<dbReference type="RefSeq" id="WP_124950244.1">
    <property type="nucleotide sequence ID" value="NZ_RRCM01000001.1"/>
</dbReference>
<dbReference type="GO" id="GO:0003677">
    <property type="term" value="F:DNA binding"/>
    <property type="evidence" value="ECO:0007669"/>
    <property type="project" value="InterPro"/>
</dbReference>
<proteinExistence type="predicted"/>
<comment type="caution">
    <text evidence="2">The sequence shown here is derived from an EMBL/GenBank/DDBJ whole genome shotgun (WGS) entry which is preliminary data.</text>
</comment>
<dbReference type="InterPro" id="IPR029063">
    <property type="entry name" value="SAM-dependent_MTases_sf"/>
</dbReference>
<dbReference type="EMBL" id="RRCM01000001">
    <property type="protein sequence ID" value="RRJ15489.1"/>
    <property type="molecule type" value="Genomic_DNA"/>
</dbReference>
<sequence>MELSELKAKVLEIFEITEVKDLGSALAKNLDNYDKMMAFEEAVNGDLSKDWLQKIYQYHEADRKEKKQDYTPASLGKLLAKLSGNGDTVIDLCAGSGALTIQKWNENHNQRFLLYELDGNVIPYLLYNLAIRNIEAAVMRADVLKNEVYESWEVKKGEKYGKCIAIKSAV</sequence>
<protein>
    <submittedName>
        <fullName evidence="2">N-6 DNA methylase</fullName>
    </submittedName>
</protein>